<gene>
    <name evidence="2" type="ORF">CTI12_AA261860</name>
</gene>
<name>A0A2U1NIJ9_ARTAN</name>
<dbReference type="SUPFAM" id="SSF53335">
    <property type="entry name" value="S-adenosyl-L-methionine-dependent methyltransferases"/>
    <property type="match status" value="1"/>
</dbReference>
<dbReference type="PANTHER" id="PTHR46098:SF1">
    <property type="entry name" value="TRNA (CYTOSINE(38)-C(5))-METHYLTRANSFERASE"/>
    <property type="match status" value="1"/>
</dbReference>
<dbReference type="STRING" id="35608.A0A2U1NIJ9"/>
<evidence type="ECO:0000313" key="3">
    <source>
        <dbReference type="Proteomes" id="UP000245207"/>
    </source>
</evidence>
<dbReference type="OrthoDB" id="414133at2759"/>
<dbReference type="Gene3D" id="3.40.50.150">
    <property type="entry name" value="Vaccinia Virus protein VP39"/>
    <property type="match status" value="1"/>
</dbReference>
<dbReference type="Proteomes" id="UP000245207">
    <property type="component" value="Unassembled WGS sequence"/>
</dbReference>
<dbReference type="PANTHER" id="PTHR46098">
    <property type="entry name" value="TRNA (CYTOSINE(38)-C(5))-METHYLTRANSFERASE"/>
    <property type="match status" value="1"/>
</dbReference>
<reference evidence="2 3" key="1">
    <citation type="journal article" date="2018" name="Mol. Plant">
        <title>The genome of Artemisia annua provides insight into the evolution of Asteraceae family and artemisinin biosynthesis.</title>
        <authorList>
            <person name="Shen Q."/>
            <person name="Zhang L."/>
            <person name="Liao Z."/>
            <person name="Wang S."/>
            <person name="Yan T."/>
            <person name="Shi P."/>
            <person name="Liu M."/>
            <person name="Fu X."/>
            <person name="Pan Q."/>
            <person name="Wang Y."/>
            <person name="Lv Z."/>
            <person name="Lu X."/>
            <person name="Zhang F."/>
            <person name="Jiang W."/>
            <person name="Ma Y."/>
            <person name="Chen M."/>
            <person name="Hao X."/>
            <person name="Li L."/>
            <person name="Tang Y."/>
            <person name="Lv G."/>
            <person name="Zhou Y."/>
            <person name="Sun X."/>
            <person name="Brodelius P.E."/>
            <person name="Rose J.K.C."/>
            <person name="Tang K."/>
        </authorList>
    </citation>
    <scope>NUCLEOTIDE SEQUENCE [LARGE SCALE GENOMIC DNA]</scope>
    <source>
        <strain evidence="3">cv. Huhao1</strain>
        <tissue evidence="2">Leaf</tissue>
    </source>
</reference>
<dbReference type="EMBL" id="PKPP01002751">
    <property type="protein sequence ID" value="PWA73343.1"/>
    <property type="molecule type" value="Genomic_DNA"/>
</dbReference>
<keyword evidence="2" id="KW-0808">Transferase</keyword>
<dbReference type="InterPro" id="IPR029063">
    <property type="entry name" value="SAM-dependent_MTases_sf"/>
</dbReference>
<dbReference type="InterPro" id="IPR050750">
    <property type="entry name" value="C5-MTase"/>
</dbReference>
<sequence>MEDEQQQQPWRVLEFYSGIGGMRYSAMKAGVNAKMVEAFDINDLANDVYQHNFAHRPFQVYTFAQCIFIGSNLKVDVER</sequence>
<dbReference type="AlphaFoldDB" id="A0A2U1NIJ9"/>
<organism evidence="2 3">
    <name type="scientific">Artemisia annua</name>
    <name type="common">Sweet wormwood</name>
    <dbReference type="NCBI Taxonomy" id="35608"/>
    <lineage>
        <taxon>Eukaryota</taxon>
        <taxon>Viridiplantae</taxon>
        <taxon>Streptophyta</taxon>
        <taxon>Embryophyta</taxon>
        <taxon>Tracheophyta</taxon>
        <taxon>Spermatophyta</taxon>
        <taxon>Magnoliopsida</taxon>
        <taxon>eudicotyledons</taxon>
        <taxon>Gunneridae</taxon>
        <taxon>Pentapetalae</taxon>
        <taxon>asterids</taxon>
        <taxon>campanulids</taxon>
        <taxon>Asterales</taxon>
        <taxon>Asteraceae</taxon>
        <taxon>Asteroideae</taxon>
        <taxon>Anthemideae</taxon>
        <taxon>Artemisiinae</taxon>
        <taxon>Artemisia</taxon>
    </lineage>
</organism>
<dbReference type="GO" id="GO:0032259">
    <property type="term" value="P:methylation"/>
    <property type="evidence" value="ECO:0007669"/>
    <property type="project" value="UniProtKB-KW"/>
</dbReference>
<keyword evidence="3" id="KW-1185">Reference proteome</keyword>
<accession>A0A2U1NIJ9</accession>
<evidence type="ECO:0000313" key="2">
    <source>
        <dbReference type="EMBL" id="PWA73343.1"/>
    </source>
</evidence>
<keyword evidence="2" id="KW-0489">Methyltransferase</keyword>
<keyword evidence="1" id="KW-0949">S-adenosyl-L-methionine</keyword>
<proteinExistence type="predicted"/>
<comment type="caution">
    <text evidence="2">The sequence shown here is derived from an EMBL/GenBank/DDBJ whole genome shotgun (WGS) entry which is preliminary data.</text>
</comment>
<protein>
    <submittedName>
        <fullName evidence="2">DNA methyltransferase-2</fullName>
    </submittedName>
</protein>
<dbReference type="GO" id="GO:0008168">
    <property type="term" value="F:methyltransferase activity"/>
    <property type="evidence" value="ECO:0007669"/>
    <property type="project" value="UniProtKB-KW"/>
</dbReference>
<evidence type="ECO:0000256" key="1">
    <source>
        <dbReference type="ARBA" id="ARBA00022691"/>
    </source>
</evidence>
<dbReference type="GO" id="GO:0005634">
    <property type="term" value="C:nucleus"/>
    <property type="evidence" value="ECO:0007669"/>
    <property type="project" value="TreeGrafter"/>
</dbReference>